<dbReference type="Proteomes" id="UP001597075">
    <property type="component" value="Unassembled WGS sequence"/>
</dbReference>
<dbReference type="AlphaFoldDB" id="A0ABD6D221"/>
<gene>
    <name evidence="1" type="ORF">ACFSBJ_16280</name>
</gene>
<organism evidence="1 2">
    <name type="scientific">Haloplanus ruber</name>
    <dbReference type="NCBI Taxonomy" id="869892"/>
    <lineage>
        <taxon>Archaea</taxon>
        <taxon>Methanobacteriati</taxon>
        <taxon>Methanobacteriota</taxon>
        <taxon>Stenosarchaea group</taxon>
        <taxon>Halobacteria</taxon>
        <taxon>Halobacteriales</taxon>
        <taxon>Haloferacaceae</taxon>
        <taxon>Haloplanus</taxon>
    </lineage>
</organism>
<name>A0ABD6D221_9EURY</name>
<dbReference type="EMBL" id="JBHUDL010000011">
    <property type="protein sequence ID" value="MFD1635280.1"/>
    <property type="molecule type" value="Genomic_DNA"/>
</dbReference>
<dbReference type="RefSeq" id="WP_256406491.1">
    <property type="nucleotide sequence ID" value="NZ_CP187153.1"/>
</dbReference>
<evidence type="ECO:0000313" key="2">
    <source>
        <dbReference type="Proteomes" id="UP001597075"/>
    </source>
</evidence>
<comment type="caution">
    <text evidence="1">The sequence shown here is derived from an EMBL/GenBank/DDBJ whole genome shotgun (WGS) entry which is preliminary data.</text>
</comment>
<evidence type="ECO:0000313" key="1">
    <source>
        <dbReference type="EMBL" id="MFD1635280.1"/>
    </source>
</evidence>
<reference evidence="1 2" key="1">
    <citation type="journal article" date="2019" name="Int. J. Syst. Evol. Microbiol.">
        <title>The Global Catalogue of Microorganisms (GCM) 10K type strain sequencing project: providing services to taxonomists for standard genome sequencing and annotation.</title>
        <authorList>
            <consortium name="The Broad Institute Genomics Platform"/>
            <consortium name="The Broad Institute Genome Sequencing Center for Infectious Disease"/>
            <person name="Wu L."/>
            <person name="Ma J."/>
        </authorList>
    </citation>
    <scope>NUCLEOTIDE SEQUENCE [LARGE SCALE GENOMIC DNA]</scope>
    <source>
        <strain evidence="1 2">CGMCC 1.10594</strain>
    </source>
</reference>
<accession>A0ABD6D221</accession>
<proteinExistence type="predicted"/>
<keyword evidence="2" id="KW-1185">Reference proteome</keyword>
<protein>
    <submittedName>
        <fullName evidence="1">Uncharacterized protein</fullName>
    </submittedName>
</protein>
<sequence length="230" mass="26039">MTDTHQLELETLREIDARFHRLFEAIAEDSESESTPTEDPLTTLRRARSQIDAALFAHQHRTSGTTVPESGSCILEWDPSGSPPRRLILDPDSDGDSWTLRELEWTGTEWQVWGRTRVDDVAIRAPAAPRYPTPIDPPTIGTLIEWIRGGWTYPDPPALVFDATSTTEQGVVVAVNGELRYREGDSERWQTVTQDELTEQLQQRGQPTLQSLSKTTLTRTQFTINSPRDR</sequence>